<accession>A0A4U9EN86</accession>
<reference evidence="2" key="1">
    <citation type="submission" date="2019-04" db="EMBL/GenBank/DDBJ databases">
        <authorList>
            <person name="Melise S."/>
            <person name="Noan J."/>
            <person name="Okalmin O."/>
        </authorList>
    </citation>
    <scope>NUCLEOTIDE SEQUENCE</scope>
    <source>
        <strain evidence="2">FN9</strain>
    </source>
</reference>
<evidence type="ECO:0000313" key="1">
    <source>
        <dbReference type="EMBL" id="CAG2007353.1"/>
    </source>
</evidence>
<gene>
    <name evidence="2" type="ORF">FUG_LOCUS170426</name>
    <name evidence="1" type="ORF">MDCFG202_LOCUS543592</name>
</gene>
<dbReference type="Proteomes" id="UP000746612">
    <property type="component" value="Unassembled WGS sequence"/>
</dbReference>
<sequence>MCSPNTPAATFDSRLVRFELLEIEATLEEEKKQKAIQRSEFIHTRDTYFDVLRNTVLALLIAAEATHGQAAFTLRKTYDSSNFLDSFNFRDRAYFDSIDPGYKGNPTGGSINYLISGLLTNQHSSGCGNTMPSGSYGKTFNANKGGIYATWLTTEAIKVSWFPRNNIPADIKNGKPKPNT</sequence>
<evidence type="ECO:0000313" key="2">
    <source>
        <dbReference type="EMBL" id="VIO55535.1"/>
    </source>
</evidence>
<dbReference type="EMBL" id="CAJPIJ010000187">
    <property type="protein sequence ID" value="CAG2007353.1"/>
    <property type="molecule type" value="Genomic_DNA"/>
</dbReference>
<dbReference type="AlphaFoldDB" id="A0A4U9EN86"/>
<dbReference type="EMBL" id="CAAKMV010000120">
    <property type="protein sequence ID" value="VIO55535.1"/>
    <property type="molecule type" value="Genomic_DNA"/>
</dbReference>
<dbReference type="Pfam" id="PF26113">
    <property type="entry name" value="GH16_XgeA"/>
    <property type="match status" value="1"/>
</dbReference>
<dbReference type="Gene3D" id="2.60.120.200">
    <property type="match status" value="1"/>
</dbReference>
<protein>
    <submittedName>
        <fullName evidence="1">Uncharacterized protein</fullName>
    </submittedName>
</protein>
<reference evidence="1" key="2">
    <citation type="submission" date="2021-03" db="EMBL/GenBank/DDBJ databases">
        <authorList>
            <person name="Alouane T."/>
            <person name="Langin T."/>
            <person name="Bonhomme L."/>
        </authorList>
    </citation>
    <scope>NUCLEOTIDE SEQUENCE</scope>
    <source>
        <strain evidence="1">MDC_Fg202</strain>
    </source>
</reference>
<evidence type="ECO:0000313" key="3">
    <source>
        <dbReference type="Proteomes" id="UP000746612"/>
    </source>
</evidence>
<proteinExistence type="predicted"/>
<name>A0A4U9EN86_GIBZA</name>
<organism evidence="1 3">
    <name type="scientific">Gibberella zeae</name>
    <name type="common">Wheat head blight fungus</name>
    <name type="synonym">Fusarium graminearum</name>
    <dbReference type="NCBI Taxonomy" id="5518"/>
    <lineage>
        <taxon>Eukaryota</taxon>
        <taxon>Fungi</taxon>
        <taxon>Dikarya</taxon>
        <taxon>Ascomycota</taxon>
        <taxon>Pezizomycotina</taxon>
        <taxon>Sordariomycetes</taxon>
        <taxon>Hypocreomycetidae</taxon>
        <taxon>Hypocreales</taxon>
        <taxon>Nectriaceae</taxon>
        <taxon>Fusarium</taxon>
    </lineage>
</organism>